<keyword evidence="3" id="KW-0592">Phosphate transport</keyword>
<protein>
    <submittedName>
        <fullName evidence="8">High affinity phosphate transporter</fullName>
    </submittedName>
</protein>
<dbReference type="GO" id="GO:0005315">
    <property type="term" value="F:phosphate transmembrane transporter activity"/>
    <property type="evidence" value="ECO:0007669"/>
    <property type="project" value="InterPro"/>
</dbReference>
<feature type="transmembrane region" description="Helical" evidence="7">
    <location>
        <begin position="115"/>
        <end position="133"/>
    </location>
</feature>
<evidence type="ECO:0000256" key="6">
    <source>
        <dbReference type="ARBA" id="ARBA00023136"/>
    </source>
</evidence>
<keyword evidence="5 7" id="KW-1133">Transmembrane helix</keyword>
<evidence type="ECO:0000256" key="7">
    <source>
        <dbReference type="SAM" id="Phobius"/>
    </source>
</evidence>
<reference evidence="8 9" key="1">
    <citation type="journal article" date="2010" name="Nature">
        <title>The Ectocarpus genome and the independent evolution of multicellularity in brown algae.</title>
        <authorList>
            <person name="Cock J.M."/>
            <person name="Sterck L."/>
            <person name="Rouze P."/>
            <person name="Scornet D."/>
            <person name="Allen A.E."/>
            <person name="Amoutzias G."/>
            <person name="Anthouard V."/>
            <person name="Artiguenave F."/>
            <person name="Aury J.M."/>
            <person name="Badger J.H."/>
            <person name="Beszteri B."/>
            <person name="Billiau K."/>
            <person name="Bonnet E."/>
            <person name="Bothwell J.H."/>
            <person name="Bowler C."/>
            <person name="Boyen C."/>
            <person name="Brownlee C."/>
            <person name="Carrano C.J."/>
            <person name="Charrier B."/>
            <person name="Cho G.Y."/>
            <person name="Coelho S.M."/>
            <person name="Collen J."/>
            <person name="Corre E."/>
            <person name="Da Silva C."/>
            <person name="Delage L."/>
            <person name="Delaroque N."/>
            <person name="Dittami S.M."/>
            <person name="Doulbeau S."/>
            <person name="Elias M."/>
            <person name="Farnham G."/>
            <person name="Gachon C.M."/>
            <person name="Gschloessl B."/>
            <person name="Heesch S."/>
            <person name="Jabbari K."/>
            <person name="Jubin C."/>
            <person name="Kawai H."/>
            <person name="Kimura K."/>
            <person name="Kloareg B."/>
            <person name="Kupper F.C."/>
            <person name="Lang D."/>
            <person name="Le Bail A."/>
            <person name="Leblanc C."/>
            <person name="Lerouge P."/>
            <person name="Lohr M."/>
            <person name="Lopez P.J."/>
            <person name="Martens C."/>
            <person name="Maumus F."/>
            <person name="Michel G."/>
            <person name="Miranda-Saavedra D."/>
            <person name="Morales J."/>
            <person name="Moreau H."/>
            <person name="Motomura T."/>
            <person name="Nagasato C."/>
            <person name="Napoli C.A."/>
            <person name="Nelson D.R."/>
            <person name="Nyvall-Collen P."/>
            <person name="Peters A.F."/>
            <person name="Pommier C."/>
            <person name="Potin P."/>
            <person name="Poulain J."/>
            <person name="Quesneville H."/>
            <person name="Read B."/>
            <person name="Rensing S.A."/>
            <person name="Ritter A."/>
            <person name="Rousvoal S."/>
            <person name="Samanta M."/>
            <person name="Samson G."/>
            <person name="Schroeder D.C."/>
            <person name="Segurens B."/>
            <person name="Strittmatter M."/>
            <person name="Tonon T."/>
            <person name="Tregear J.W."/>
            <person name="Valentin K."/>
            <person name="von Dassow P."/>
            <person name="Yamagishi T."/>
            <person name="Van de Peer Y."/>
            <person name="Wincker P."/>
        </authorList>
    </citation>
    <scope>NUCLEOTIDE SEQUENCE [LARGE SCALE GENOMIC DNA]</scope>
    <source>
        <strain evidence="9">Ec32 / CCAP1310/4</strain>
    </source>
</reference>
<evidence type="ECO:0000313" key="8">
    <source>
        <dbReference type="EMBL" id="CBN77076.1"/>
    </source>
</evidence>
<dbReference type="EMBL" id="FN648442">
    <property type="protein sequence ID" value="CBN77076.1"/>
    <property type="molecule type" value="Genomic_DNA"/>
</dbReference>
<gene>
    <name evidence="8" type="ORF">Esi_0026_0162</name>
</gene>
<dbReference type="STRING" id="2880.D8LJP9"/>
<keyword evidence="4 7" id="KW-0812">Transmembrane</keyword>
<accession>D8LJP9</accession>
<evidence type="ECO:0000256" key="2">
    <source>
        <dbReference type="ARBA" id="ARBA00022448"/>
    </source>
</evidence>
<evidence type="ECO:0000256" key="5">
    <source>
        <dbReference type="ARBA" id="ARBA00022989"/>
    </source>
</evidence>
<dbReference type="EMBL" id="FN649737">
    <property type="protein sequence ID" value="CBN77076.1"/>
    <property type="molecule type" value="Genomic_DNA"/>
</dbReference>
<dbReference type="GO" id="GO:0016020">
    <property type="term" value="C:membrane"/>
    <property type="evidence" value="ECO:0007669"/>
    <property type="project" value="UniProtKB-SubCell"/>
</dbReference>
<keyword evidence="9" id="KW-1185">Reference proteome</keyword>
<evidence type="ECO:0000256" key="1">
    <source>
        <dbReference type="ARBA" id="ARBA00004141"/>
    </source>
</evidence>
<dbReference type="GO" id="GO:0035435">
    <property type="term" value="P:phosphate ion transmembrane transport"/>
    <property type="evidence" value="ECO:0007669"/>
    <property type="project" value="TreeGrafter"/>
</dbReference>
<dbReference type="InParanoid" id="D8LJP9"/>
<sequence length="136" mass="15029">MHPAQQVSCFLDNPGVLMYGMMCVLYTTAMWLLLASYLELPVSATQSTISSIVGMTLAYGGRACVVWHRESEHFPGFQGVGAILLYWLLSPIVAGVASCLVFLALRTFVLRSPHAFRRSFWVFPVLVMIIVALDGE</sequence>
<dbReference type="PANTHER" id="PTHR11101">
    <property type="entry name" value="PHOSPHATE TRANSPORTER"/>
    <property type="match status" value="1"/>
</dbReference>
<comment type="subcellular location">
    <subcellularLocation>
        <location evidence="1">Membrane</location>
        <topology evidence="1">Multi-pass membrane protein</topology>
    </subcellularLocation>
</comment>
<dbReference type="Pfam" id="PF01384">
    <property type="entry name" value="PHO4"/>
    <property type="match status" value="1"/>
</dbReference>
<name>D8LJP9_ECTSI</name>
<dbReference type="AlphaFoldDB" id="D8LJP9"/>
<dbReference type="OrthoDB" id="67021at2759"/>
<dbReference type="PANTHER" id="PTHR11101:SF96">
    <property type="entry name" value="PHOSPHATE TRANSPORTER"/>
    <property type="match status" value="1"/>
</dbReference>
<dbReference type="Proteomes" id="UP000002630">
    <property type="component" value="Linkage Group LG12"/>
</dbReference>
<dbReference type="InterPro" id="IPR001204">
    <property type="entry name" value="Phos_transporter"/>
</dbReference>
<keyword evidence="6 7" id="KW-0472">Membrane</keyword>
<evidence type="ECO:0000256" key="4">
    <source>
        <dbReference type="ARBA" id="ARBA00022692"/>
    </source>
</evidence>
<dbReference type="eggNOG" id="KOG2493">
    <property type="taxonomic scope" value="Eukaryota"/>
</dbReference>
<proteinExistence type="predicted"/>
<evidence type="ECO:0000256" key="3">
    <source>
        <dbReference type="ARBA" id="ARBA00022592"/>
    </source>
</evidence>
<feature type="transmembrane region" description="Helical" evidence="7">
    <location>
        <begin position="16"/>
        <end position="37"/>
    </location>
</feature>
<keyword evidence="2" id="KW-0813">Transport</keyword>
<evidence type="ECO:0000313" key="9">
    <source>
        <dbReference type="Proteomes" id="UP000002630"/>
    </source>
</evidence>
<feature type="transmembrane region" description="Helical" evidence="7">
    <location>
        <begin position="49"/>
        <end position="68"/>
    </location>
</feature>
<organism evidence="8 9">
    <name type="scientific">Ectocarpus siliculosus</name>
    <name type="common">Brown alga</name>
    <name type="synonym">Conferva siliculosa</name>
    <dbReference type="NCBI Taxonomy" id="2880"/>
    <lineage>
        <taxon>Eukaryota</taxon>
        <taxon>Sar</taxon>
        <taxon>Stramenopiles</taxon>
        <taxon>Ochrophyta</taxon>
        <taxon>PX clade</taxon>
        <taxon>Phaeophyceae</taxon>
        <taxon>Ectocarpales</taxon>
        <taxon>Ectocarpaceae</taxon>
        <taxon>Ectocarpus</taxon>
    </lineage>
</organism>
<feature type="transmembrane region" description="Helical" evidence="7">
    <location>
        <begin position="80"/>
        <end position="103"/>
    </location>
</feature>